<dbReference type="SUPFAM" id="SSF46689">
    <property type="entry name" value="Homeodomain-like"/>
    <property type="match status" value="1"/>
</dbReference>
<dbReference type="InterPro" id="IPR009057">
    <property type="entry name" value="Homeodomain-like_sf"/>
</dbReference>
<evidence type="ECO:0000313" key="5">
    <source>
        <dbReference type="EMBL" id="CAI9925583.1"/>
    </source>
</evidence>
<dbReference type="PROSITE" id="PS51293">
    <property type="entry name" value="SANT"/>
    <property type="match status" value="1"/>
</dbReference>
<dbReference type="Proteomes" id="UP001642409">
    <property type="component" value="Unassembled WGS sequence"/>
</dbReference>
<evidence type="ECO:0000313" key="10">
    <source>
        <dbReference type="EMBL" id="CAL6072769.1"/>
    </source>
</evidence>
<evidence type="ECO:0000313" key="12">
    <source>
        <dbReference type="Proteomes" id="UP001642409"/>
    </source>
</evidence>
<reference evidence="8 12" key="2">
    <citation type="submission" date="2024-07" db="EMBL/GenBank/DDBJ databases">
        <authorList>
            <person name="Akdeniz Z."/>
        </authorList>
    </citation>
    <scope>NUCLEOTIDE SEQUENCE [LARGE SCALE GENOMIC DNA]</scope>
</reference>
<dbReference type="InterPro" id="IPR017884">
    <property type="entry name" value="SANT_dom"/>
</dbReference>
<dbReference type="PROSITE" id="PS51294">
    <property type="entry name" value="HTH_MYB"/>
    <property type="match status" value="1"/>
</dbReference>
<feature type="domain" description="Myb-like" evidence="1">
    <location>
        <begin position="4"/>
        <end position="57"/>
    </location>
</feature>
<proteinExistence type="predicted"/>
<dbReference type="EMBL" id="CATOUU010001009">
    <property type="protein sequence ID" value="CAI9966724.1"/>
    <property type="molecule type" value="Genomic_DNA"/>
</dbReference>
<dbReference type="InterPro" id="IPR001005">
    <property type="entry name" value="SANT/Myb"/>
</dbReference>
<evidence type="ECO:0000313" key="7">
    <source>
        <dbReference type="EMBL" id="CAI9966727.1"/>
    </source>
</evidence>
<reference evidence="6" key="1">
    <citation type="submission" date="2023-06" db="EMBL/GenBank/DDBJ databases">
        <authorList>
            <person name="Kurt Z."/>
        </authorList>
    </citation>
    <scope>NUCLEOTIDE SEQUENCE</scope>
</reference>
<gene>
    <name evidence="4" type="ORF">HINF_LOCUS13225</name>
    <name evidence="5" type="ORF">HINF_LOCUS13228</name>
    <name evidence="8" type="ORF">HINF_LOCUS35755</name>
    <name evidence="9" type="ORF">HINF_LOCUS35758</name>
    <name evidence="6" type="ORF">HINF_LOCUS54369</name>
    <name evidence="7" type="ORF">HINF_LOCUS54372</name>
    <name evidence="10" type="ORF">HINF_LOCUS55782</name>
    <name evidence="11" type="ORF">HINF_LOCUS55785</name>
</gene>
<evidence type="ECO:0000313" key="8">
    <source>
        <dbReference type="EMBL" id="CAL6035077.1"/>
    </source>
</evidence>
<evidence type="ECO:0000259" key="1">
    <source>
        <dbReference type="PROSITE" id="PS50090"/>
    </source>
</evidence>
<dbReference type="InterPro" id="IPR017930">
    <property type="entry name" value="Myb_dom"/>
</dbReference>
<dbReference type="Gene3D" id="1.10.10.60">
    <property type="entry name" value="Homeodomain-like"/>
    <property type="match status" value="1"/>
</dbReference>
<name>A0AA86R6A2_9EUKA</name>
<evidence type="ECO:0000313" key="9">
    <source>
        <dbReference type="EMBL" id="CAL6035083.1"/>
    </source>
</evidence>
<dbReference type="EMBL" id="CATOUU010001009">
    <property type="protein sequence ID" value="CAI9966727.1"/>
    <property type="molecule type" value="Genomic_DNA"/>
</dbReference>
<dbReference type="EMBL" id="CATOUU010000343">
    <property type="protein sequence ID" value="CAI9925583.1"/>
    <property type="molecule type" value="Genomic_DNA"/>
</dbReference>
<comment type="caution">
    <text evidence="6">The sequence shown here is derived from an EMBL/GenBank/DDBJ whole genome shotgun (WGS) entry which is preliminary data.</text>
</comment>
<evidence type="ECO:0000259" key="2">
    <source>
        <dbReference type="PROSITE" id="PS51293"/>
    </source>
</evidence>
<organism evidence="6">
    <name type="scientific">Hexamita inflata</name>
    <dbReference type="NCBI Taxonomy" id="28002"/>
    <lineage>
        <taxon>Eukaryota</taxon>
        <taxon>Metamonada</taxon>
        <taxon>Diplomonadida</taxon>
        <taxon>Hexamitidae</taxon>
        <taxon>Hexamitinae</taxon>
        <taxon>Hexamita</taxon>
    </lineage>
</organism>
<dbReference type="EMBL" id="CAXDID020000130">
    <property type="protein sequence ID" value="CAL6035083.1"/>
    <property type="molecule type" value="Genomic_DNA"/>
</dbReference>
<sequence>MLITHQTKYNSWSDAEIHKLIDASNIHKNVVINWDEVASHFPNRTTQQCKSFYNNRIKPLENTTDVYNYYLFMISTQMQKPRTHQQNVKKLFCECGTADMYIHIANLLVDNSEFRFNYKFLSIMKQIIEIHCLLREDLTVAFSIQKYIEFGEYTLSKDLYDIMIGRMNSFDITTCIQKIEARL</sequence>
<evidence type="ECO:0000259" key="3">
    <source>
        <dbReference type="PROSITE" id="PS51294"/>
    </source>
</evidence>
<evidence type="ECO:0000313" key="4">
    <source>
        <dbReference type="EMBL" id="CAI9925580.1"/>
    </source>
</evidence>
<evidence type="ECO:0000313" key="11">
    <source>
        <dbReference type="EMBL" id="CAL6072775.1"/>
    </source>
</evidence>
<dbReference type="CDD" id="cd00167">
    <property type="entry name" value="SANT"/>
    <property type="match status" value="1"/>
</dbReference>
<feature type="domain" description="SANT" evidence="2">
    <location>
        <begin position="10"/>
        <end position="62"/>
    </location>
</feature>
<dbReference type="EMBL" id="CAXDID020000297">
    <property type="protein sequence ID" value="CAL6072769.1"/>
    <property type="molecule type" value="Genomic_DNA"/>
</dbReference>
<dbReference type="GO" id="GO:0003677">
    <property type="term" value="F:DNA binding"/>
    <property type="evidence" value="ECO:0007669"/>
    <property type="project" value="UniProtKB-KW"/>
</dbReference>
<protein>
    <submittedName>
        <fullName evidence="6">Myb-like DNA-binding domain-containing protein</fullName>
    </submittedName>
    <submittedName>
        <fullName evidence="8">Myb-like_DNA-binding domain-containing protein</fullName>
    </submittedName>
</protein>
<dbReference type="EMBL" id="CATOUU010000343">
    <property type="protein sequence ID" value="CAI9925580.1"/>
    <property type="molecule type" value="Genomic_DNA"/>
</dbReference>
<dbReference type="SMART" id="SM00717">
    <property type="entry name" value="SANT"/>
    <property type="match status" value="1"/>
</dbReference>
<keyword evidence="6" id="KW-0238">DNA-binding</keyword>
<feature type="domain" description="HTH myb-type" evidence="3">
    <location>
        <begin position="11"/>
        <end position="61"/>
    </location>
</feature>
<dbReference type="Pfam" id="PF00249">
    <property type="entry name" value="Myb_DNA-binding"/>
    <property type="match status" value="1"/>
</dbReference>
<evidence type="ECO:0000313" key="6">
    <source>
        <dbReference type="EMBL" id="CAI9966724.1"/>
    </source>
</evidence>
<dbReference type="AlphaFoldDB" id="A0AA86R6A2"/>
<dbReference type="PROSITE" id="PS50090">
    <property type="entry name" value="MYB_LIKE"/>
    <property type="match status" value="1"/>
</dbReference>
<dbReference type="EMBL" id="CAXDID020000130">
    <property type="protein sequence ID" value="CAL6035077.1"/>
    <property type="molecule type" value="Genomic_DNA"/>
</dbReference>
<dbReference type="EMBL" id="CAXDID020000297">
    <property type="protein sequence ID" value="CAL6072775.1"/>
    <property type="molecule type" value="Genomic_DNA"/>
</dbReference>
<keyword evidence="12" id="KW-1185">Reference proteome</keyword>
<accession>A0AA86R6A2</accession>